<evidence type="ECO:0000313" key="3">
    <source>
        <dbReference type="Proteomes" id="UP001295423"/>
    </source>
</evidence>
<gene>
    <name evidence="2" type="ORF">CYCCA115_LOCUS17693</name>
</gene>
<proteinExistence type="predicted"/>
<organism evidence="2 3">
    <name type="scientific">Cylindrotheca closterium</name>
    <dbReference type="NCBI Taxonomy" id="2856"/>
    <lineage>
        <taxon>Eukaryota</taxon>
        <taxon>Sar</taxon>
        <taxon>Stramenopiles</taxon>
        <taxon>Ochrophyta</taxon>
        <taxon>Bacillariophyta</taxon>
        <taxon>Bacillariophyceae</taxon>
        <taxon>Bacillariophycidae</taxon>
        <taxon>Bacillariales</taxon>
        <taxon>Bacillariaceae</taxon>
        <taxon>Cylindrotheca</taxon>
    </lineage>
</organism>
<comment type="caution">
    <text evidence="2">The sequence shown here is derived from an EMBL/GenBank/DDBJ whole genome shotgun (WGS) entry which is preliminary data.</text>
</comment>
<dbReference type="AlphaFoldDB" id="A0AAD2G0M9"/>
<sequence>MAAATAPTAPTVAAPTAPTAAPAAPTPQLTAYHEFFGNTTLDPHQQDYQALMRAYRVYDTPTPAQSLYNSAGLSTSAYPMVYLSLINENGNLFYLLVHAPAFYKSLPGVPSRCDGKAYAFTGDVAANTITTIEFPQDAFMSPGTGTEENVPKDLERALDILQLNPDDSSIGPFQDTDANIKQAKTRHYIPLPHHYVHLVLGRHVPVRKGFIDLAAAIKNTGDKIECPELTDWLLLSLVRAGAGAPPTLATTLPDRPFDDAALKVQRRELLEQHLPGLKEASLPSMLGIQQSLAQSVNELVRTQKDAQTEATAREAKAKAPRSVDEFFGPMLHKLLSILHVQDTSQSQGSSEATGGFGIVPIVTPDLVKKVKAVKLGGNNTDNLEEGIHPFSIVLPSYGGSDVGVTKAARERAAAYAEVHGGSGASLQDAIALRKPTVHIPDTFSKAQSHLMGLLTLWQIRQRSDSWIAALPANYRSEPAAQLPTAPWNRGYLPYMMPPDMVPMASDSSGASSLTPHSLGYPPFFNGFFPPQGGGIKPGEDDPKSKGKNSLQVKNSTHVPELTQFRKLALATAVSKAEQKAGSPPPEITHNGTKVQMCVGYHVKGKCWEKCPRAADHVAHSAQDTAKLVEWCKKAYAEE</sequence>
<feature type="compositionally biased region" description="Polar residues" evidence="1">
    <location>
        <begin position="547"/>
        <end position="557"/>
    </location>
</feature>
<feature type="region of interest" description="Disordered" evidence="1">
    <location>
        <begin position="531"/>
        <end position="557"/>
    </location>
</feature>
<keyword evidence="3" id="KW-1185">Reference proteome</keyword>
<feature type="region of interest" description="Disordered" evidence="1">
    <location>
        <begin position="1"/>
        <end position="24"/>
    </location>
</feature>
<protein>
    <submittedName>
        <fullName evidence="2">Uncharacterized protein</fullName>
    </submittedName>
</protein>
<evidence type="ECO:0000256" key="1">
    <source>
        <dbReference type="SAM" id="MobiDB-lite"/>
    </source>
</evidence>
<dbReference type="EMBL" id="CAKOGP040001985">
    <property type="protein sequence ID" value="CAJ1959272.1"/>
    <property type="molecule type" value="Genomic_DNA"/>
</dbReference>
<evidence type="ECO:0000313" key="2">
    <source>
        <dbReference type="EMBL" id="CAJ1959272.1"/>
    </source>
</evidence>
<accession>A0AAD2G0M9</accession>
<reference evidence="2" key="1">
    <citation type="submission" date="2023-08" db="EMBL/GenBank/DDBJ databases">
        <authorList>
            <person name="Audoor S."/>
            <person name="Bilcke G."/>
        </authorList>
    </citation>
    <scope>NUCLEOTIDE SEQUENCE</scope>
</reference>
<dbReference type="Proteomes" id="UP001295423">
    <property type="component" value="Unassembled WGS sequence"/>
</dbReference>
<name>A0AAD2G0M9_9STRA</name>